<evidence type="ECO:0000256" key="3">
    <source>
        <dbReference type="ARBA" id="ARBA00022827"/>
    </source>
</evidence>
<evidence type="ECO:0000259" key="5">
    <source>
        <dbReference type="Pfam" id="PF02913"/>
    </source>
</evidence>
<dbReference type="PANTHER" id="PTHR11748:SF111">
    <property type="entry name" value="D-LACTATE DEHYDROGENASE, MITOCHONDRIAL-RELATED"/>
    <property type="match status" value="1"/>
</dbReference>
<evidence type="ECO:0000256" key="2">
    <source>
        <dbReference type="ARBA" id="ARBA00022630"/>
    </source>
</evidence>
<gene>
    <name evidence="6" type="ORF">G6N77_06015</name>
</gene>
<dbReference type="InterPro" id="IPR004113">
    <property type="entry name" value="FAD-bd_oxidored_4_C"/>
</dbReference>
<evidence type="ECO:0000256" key="4">
    <source>
        <dbReference type="ARBA" id="ARBA00023002"/>
    </source>
</evidence>
<organism evidence="6 7">
    <name type="scientific">Arthrobacter silviterrae</name>
    <dbReference type="NCBI Taxonomy" id="2026658"/>
    <lineage>
        <taxon>Bacteria</taxon>
        <taxon>Bacillati</taxon>
        <taxon>Actinomycetota</taxon>
        <taxon>Actinomycetes</taxon>
        <taxon>Micrococcales</taxon>
        <taxon>Micrococcaceae</taxon>
        <taxon>Arthrobacter</taxon>
    </lineage>
</organism>
<dbReference type="Gene3D" id="1.10.45.10">
    <property type="entry name" value="Vanillyl-alcohol Oxidase, Chain A, domain 4"/>
    <property type="match status" value="1"/>
</dbReference>
<dbReference type="SUPFAM" id="SSF55103">
    <property type="entry name" value="FAD-linked oxidases, C-terminal domain"/>
    <property type="match status" value="1"/>
</dbReference>
<comment type="cofactor">
    <cofactor evidence="1">
        <name>FAD</name>
        <dbReference type="ChEBI" id="CHEBI:57692"/>
    </cofactor>
</comment>
<dbReference type="EMBL" id="JAAKZI010000007">
    <property type="protein sequence ID" value="NGN83017.1"/>
    <property type="molecule type" value="Genomic_DNA"/>
</dbReference>
<keyword evidence="2" id="KW-0285">Flavoprotein</keyword>
<dbReference type="PANTHER" id="PTHR11748">
    <property type="entry name" value="D-LACTATE DEHYDROGENASE"/>
    <property type="match status" value="1"/>
</dbReference>
<keyword evidence="4" id="KW-0560">Oxidoreductase</keyword>
<feature type="domain" description="FAD-binding oxidoreductase/transferase type 4 C-terminal" evidence="5">
    <location>
        <begin position="2"/>
        <end position="109"/>
    </location>
</feature>
<dbReference type="InterPro" id="IPR016164">
    <property type="entry name" value="FAD-linked_Oxase-like_C"/>
</dbReference>
<name>A0ABX0D820_9MICC</name>
<comment type="caution">
    <text evidence="6">The sequence shown here is derived from an EMBL/GenBank/DDBJ whole genome shotgun (WGS) entry which is preliminary data.</text>
</comment>
<protein>
    <recommendedName>
        <fullName evidence="5">FAD-binding oxidoreductase/transferase type 4 C-terminal domain-containing protein</fullName>
    </recommendedName>
</protein>
<sequence length="113" mass="11374">MPTSQLTKCIALTQEDTEVHGVMAPIVGHVGDGNFHLAFVLPPGDTAGAAVDARLVERALAMGGTSAGENGMGLGKVASLAKEHASALPVMAAIKNALDPRGILNPGNVLALP</sequence>
<keyword evidence="7" id="KW-1185">Reference proteome</keyword>
<evidence type="ECO:0000313" key="7">
    <source>
        <dbReference type="Proteomes" id="UP000479226"/>
    </source>
</evidence>
<dbReference type="Gene3D" id="3.30.70.2740">
    <property type="match status" value="1"/>
</dbReference>
<dbReference type="InterPro" id="IPR016171">
    <property type="entry name" value="Vanillyl_alc_oxidase_C-sub2"/>
</dbReference>
<dbReference type="RefSeq" id="WP_165181122.1">
    <property type="nucleotide sequence ID" value="NZ_JAAKZI010000007.1"/>
</dbReference>
<keyword evidence="3" id="KW-0274">FAD</keyword>
<evidence type="ECO:0000256" key="1">
    <source>
        <dbReference type="ARBA" id="ARBA00001974"/>
    </source>
</evidence>
<evidence type="ECO:0000313" key="6">
    <source>
        <dbReference type="EMBL" id="NGN83017.1"/>
    </source>
</evidence>
<dbReference type="Pfam" id="PF02913">
    <property type="entry name" value="FAD-oxidase_C"/>
    <property type="match status" value="1"/>
</dbReference>
<reference evidence="6 7" key="1">
    <citation type="submission" date="2020-02" db="EMBL/GenBank/DDBJ databases">
        <title>Genome sequence of the type strain DSM 27180 of Arthrobacter silviterrae.</title>
        <authorList>
            <person name="Gao J."/>
            <person name="Sun J."/>
        </authorList>
    </citation>
    <scope>NUCLEOTIDE SEQUENCE [LARGE SCALE GENOMIC DNA]</scope>
    <source>
        <strain evidence="6 7">DSM 27180</strain>
    </source>
</reference>
<dbReference type="Proteomes" id="UP000479226">
    <property type="component" value="Unassembled WGS sequence"/>
</dbReference>
<accession>A0ABX0D820</accession>
<proteinExistence type="predicted"/>